<dbReference type="Proteomes" id="UP000747399">
    <property type="component" value="Unassembled WGS sequence"/>
</dbReference>
<dbReference type="InterPro" id="IPR013785">
    <property type="entry name" value="Aldolase_TIM"/>
</dbReference>
<dbReference type="InterPro" id="IPR012838">
    <property type="entry name" value="PFL1_activating"/>
</dbReference>
<evidence type="ECO:0000313" key="10">
    <source>
        <dbReference type="EMBL" id="GIL59338.1"/>
    </source>
</evidence>
<dbReference type="PROSITE" id="PS01087">
    <property type="entry name" value="RADICAL_ACTIVATING"/>
    <property type="match status" value="1"/>
</dbReference>
<comment type="cofactor">
    <cofactor evidence="1">
        <name>[4Fe-4S] cluster</name>
        <dbReference type="ChEBI" id="CHEBI:49883"/>
    </cofactor>
</comment>
<evidence type="ECO:0000256" key="8">
    <source>
        <dbReference type="ARBA" id="ARBA00023014"/>
    </source>
</evidence>
<comment type="caution">
    <text evidence="10">The sequence shown here is derived from an EMBL/GenBank/DDBJ whole genome shotgun (WGS) entry which is preliminary data.</text>
</comment>
<evidence type="ECO:0000256" key="5">
    <source>
        <dbReference type="ARBA" id="ARBA00022723"/>
    </source>
</evidence>
<dbReference type="NCBIfam" id="TIGR02493">
    <property type="entry name" value="PFLA"/>
    <property type="match status" value="1"/>
</dbReference>
<dbReference type="InterPro" id="IPR001989">
    <property type="entry name" value="Radical_activat_CS"/>
</dbReference>
<keyword evidence="4" id="KW-0949">S-adenosyl-L-methionine</keyword>
<proteinExistence type="inferred from homology"/>
<keyword evidence="8" id="KW-0411">Iron-sulfur</keyword>
<accession>A0A8J4BDM4</accession>
<dbReference type="PANTHER" id="PTHR30352">
    <property type="entry name" value="PYRUVATE FORMATE-LYASE-ACTIVATING ENZYME"/>
    <property type="match status" value="1"/>
</dbReference>
<evidence type="ECO:0000256" key="7">
    <source>
        <dbReference type="ARBA" id="ARBA00023004"/>
    </source>
</evidence>
<dbReference type="AlphaFoldDB" id="A0A8J4BDM4"/>
<dbReference type="Pfam" id="PF13353">
    <property type="entry name" value="Fer4_12"/>
    <property type="match status" value="1"/>
</dbReference>
<keyword evidence="3" id="KW-0004">4Fe-4S</keyword>
<gene>
    <name evidence="10" type="ORF">Vafri_14228</name>
</gene>
<dbReference type="EMBL" id="BNCO01000034">
    <property type="protein sequence ID" value="GIL59338.1"/>
    <property type="molecule type" value="Genomic_DNA"/>
</dbReference>
<keyword evidence="5" id="KW-0479">Metal-binding</keyword>
<name>A0A8J4BDM4_9CHLO</name>
<evidence type="ECO:0000256" key="3">
    <source>
        <dbReference type="ARBA" id="ARBA00022485"/>
    </source>
</evidence>
<evidence type="ECO:0000256" key="2">
    <source>
        <dbReference type="ARBA" id="ARBA00009777"/>
    </source>
</evidence>
<dbReference type="CDD" id="cd01335">
    <property type="entry name" value="Radical_SAM"/>
    <property type="match status" value="1"/>
</dbReference>
<comment type="similarity">
    <text evidence="2">Belongs to the organic radical-activating enzymes family.</text>
</comment>
<keyword evidence="6" id="KW-0560">Oxidoreductase</keyword>
<sequence>MLSSFRPWLLHIMPRASVHASYAAGLPAVGNALRRCSSRTITPAIHARPLAWGATLSRSYVVPSHEEVLQNQHLNMEARYAVELPRYEPGDNSHIEEVFGNVHSTESFSAVDGPGVRFLVFVQGCAMRCLFCSNPDTWNMKGGTRTSSKELADQIRKVRNYLRPRGGVTISGGEAMLQPRFVSAVFQEVHAMGLNTTIDTTGQGTKHGNWDVVLPHTDLVLFCIKHMDPLKYESLTGLKQKGALRFADELAERKIPFYLRYVYIPGYTDAPKDIDRLVEWSKKQPTFQGIELLPYHVLGKNKWEVMHIPYPLDGVQTPPHETVSKVIKLFNDNEIPVICAN</sequence>
<evidence type="ECO:0000313" key="11">
    <source>
        <dbReference type="Proteomes" id="UP000747399"/>
    </source>
</evidence>
<evidence type="ECO:0000259" key="9">
    <source>
        <dbReference type="PROSITE" id="PS51918"/>
    </source>
</evidence>
<dbReference type="InterPro" id="IPR058240">
    <property type="entry name" value="rSAM_sf"/>
</dbReference>
<dbReference type="SFLD" id="SFLDG01066">
    <property type="entry name" value="organic_radical-activating_enz"/>
    <property type="match status" value="1"/>
</dbReference>
<reference evidence="10" key="1">
    <citation type="journal article" date="2021" name="Proc. Natl. Acad. Sci. U.S.A.">
        <title>Three genomes in the algal genus Volvox reveal the fate of a haploid sex-determining region after a transition to homothallism.</title>
        <authorList>
            <person name="Yamamoto K."/>
            <person name="Hamaji T."/>
            <person name="Kawai-Toyooka H."/>
            <person name="Matsuzaki R."/>
            <person name="Takahashi F."/>
            <person name="Nishimura Y."/>
            <person name="Kawachi M."/>
            <person name="Noguchi H."/>
            <person name="Minakuchi Y."/>
            <person name="Umen J.G."/>
            <person name="Toyoda A."/>
            <person name="Nozaki H."/>
        </authorList>
    </citation>
    <scope>NUCLEOTIDE SEQUENCE</scope>
    <source>
        <strain evidence="10">NIES-3780</strain>
    </source>
</reference>
<keyword evidence="11" id="KW-1185">Reference proteome</keyword>
<protein>
    <recommendedName>
        <fullName evidence="9">Radical SAM core domain-containing protein</fullName>
    </recommendedName>
</protein>
<organism evidence="10 11">
    <name type="scientific">Volvox africanus</name>
    <dbReference type="NCBI Taxonomy" id="51714"/>
    <lineage>
        <taxon>Eukaryota</taxon>
        <taxon>Viridiplantae</taxon>
        <taxon>Chlorophyta</taxon>
        <taxon>core chlorophytes</taxon>
        <taxon>Chlorophyceae</taxon>
        <taxon>CS clade</taxon>
        <taxon>Chlamydomonadales</taxon>
        <taxon>Volvocaceae</taxon>
        <taxon>Volvox</taxon>
    </lineage>
</organism>
<dbReference type="GO" id="GO:0051539">
    <property type="term" value="F:4 iron, 4 sulfur cluster binding"/>
    <property type="evidence" value="ECO:0007669"/>
    <property type="project" value="UniProtKB-KW"/>
</dbReference>
<dbReference type="PANTHER" id="PTHR30352:SF5">
    <property type="entry name" value="PYRUVATE FORMATE-LYASE 1-ACTIVATING ENZYME"/>
    <property type="match status" value="1"/>
</dbReference>
<dbReference type="InterPro" id="IPR007197">
    <property type="entry name" value="rSAM"/>
</dbReference>
<dbReference type="SFLD" id="SFLDS00029">
    <property type="entry name" value="Radical_SAM"/>
    <property type="match status" value="1"/>
</dbReference>
<evidence type="ECO:0000256" key="6">
    <source>
        <dbReference type="ARBA" id="ARBA00023002"/>
    </source>
</evidence>
<dbReference type="GO" id="GO:0046872">
    <property type="term" value="F:metal ion binding"/>
    <property type="evidence" value="ECO:0007669"/>
    <property type="project" value="UniProtKB-KW"/>
</dbReference>
<dbReference type="GO" id="GO:0043365">
    <property type="term" value="F:[formate-C-acetyltransferase]-activating enzyme activity"/>
    <property type="evidence" value="ECO:0007669"/>
    <property type="project" value="InterPro"/>
</dbReference>
<evidence type="ECO:0000256" key="1">
    <source>
        <dbReference type="ARBA" id="ARBA00001966"/>
    </source>
</evidence>
<dbReference type="PROSITE" id="PS51918">
    <property type="entry name" value="RADICAL_SAM"/>
    <property type="match status" value="1"/>
</dbReference>
<keyword evidence="7" id="KW-0408">Iron</keyword>
<dbReference type="Gene3D" id="3.20.20.70">
    <property type="entry name" value="Aldolase class I"/>
    <property type="match status" value="1"/>
</dbReference>
<dbReference type="InterPro" id="IPR034457">
    <property type="entry name" value="Organic_radical-activating"/>
</dbReference>
<feature type="domain" description="Radical SAM core" evidence="9">
    <location>
        <begin position="111"/>
        <end position="333"/>
    </location>
</feature>
<dbReference type="SUPFAM" id="SSF102114">
    <property type="entry name" value="Radical SAM enzymes"/>
    <property type="match status" value="1"/>
</dbReference>
<evidence type="ECO:0000256" key="4">
    <source>
        <dbReference type="ARBA" id="ARBA00022691"/>
    </source>
</evidence>